<dbReference type="PROSITE" id="PS50088">
    <property type="entry name" value="ANK_REPEAT"/>
    <property type="match status" value="3"/>
</dbReference>
<dbReference type="PANTHER" id="PTHR24198">
    <property type="entry name" value="ANKYRIN REPEAT AND PROTEIN KINASE DOMAIN-CONTAINING PROTEIN"/>
    <property type="match status" value="1"/>
</dbReference>
<dbReference type="STRING" id="4795.A0A225WMZ6"/>
<keyword evidence="5" id="KW-1185">Reference proteome</keyword>
<evidence type="ECO:0000313" key="4">
    <source>
        <dbReference type="EMBL" id="OWZ19001.1"/>
    </source>
</evidence>
<feature type="repeat" description="ANK" evidence="3">
    <location>
        <begin position="182"/>
        <end position="214"/>
    </location>
</feature>
<organism evidence="4 5">
    <name type="scientific">Phytophthora megakarya</name>
    <dbReference type="NCBI Taxonomy" id="4795"/>
    <lineage>
        <taxon>Eukaryota</taxon>
        <taxon>Sar</taxon>
        <taxon>Stramenopiles</taxon>
        <taxon>Oomycota</taxon>
        <taxon>Peronosporomycetes</taxon>
        <taxon>Peronosporales</taxon>
        <taxon>Peronosporaceae</taxon>
        <taxon>Phytophthora</taxon>
    </lineage>
</organism>
<dbReference type="Pfam" id="PF12796">
    <property type="entry name" value="Ank_2"/>
    <property type="match status" value="2"/>
</dbReference>
<reference evidence="5" key="1">
    <citation type="submission" date="2017-03" db="EMBL/GenBank/DDBJ databases">
        <title>Phytopthora megakarya and P. palmivora, two closely related causual agents of cacao black pod achieved similar genome size and gene model numbers by different mechanisms.</title>
        <authorList>
            <person name="Ali S."/>
            <person name="Shao J."/>
            <person name="Larry D.J."/>
            <person name="Kronmiller B."/>
            <person name="Shen D."/>
            <person name="Strem M.D."/>
            <person name="Melnick R.L."/>
            <person name="Guiltinan M.J."/>
            <person name="Tyler B.M."/>
            <person name="Meinhardt L.W."/>
            <person name="Bailey B.A."/>
        </authorList>
    </citation>
    <scope>NUCLEOTIDE SEQUENCE [LARGE SCALE GENOMIC DNA]</scope>
    <source>
        <strain evidence="5">zdho120</strain>
    </source>
</reference>
<dbReference type="InterPro" id="IPR002110">
    <property type="entry name" value="Ankyrin_rpt"/>
</dbReference>
<dbReference type="Gene3D" id="1.25.40.20">
    <property type="entry name" value="Ankyrin repeat-containing domain"/>
    <property type="match status" value="3"/>
</dbReference>
<keyword evidence="1" id="KW-0677">Repeat</keyword>
<dbReference type="PROSITE" id="PS50297">
    <property type="entry name" value="ANK_REP_REGION"/>
    <property type="match status" value="3"/>
</dbReference>
<proteinExistence type="predicted"/>
<dbReference type="Pfam" id="PF13857">
    <property type="entry name" value="Ank_5"/>
    <property type="match status" value="1"/>
</dbReference>
<dbReference type="Proteomes" id="UP000198211">
    <property type="component" value="Unassembled WGS sequence"/>
</dbReference>
<protein>
    <submittedName>
        <fullName evidence="4">Uncharacterized protein</fullName>
    </submittedName>
</protein>
<evidence type="ECO:0000256" key="3">
    <source>
        <dbReference type="PROSITE-ProRule" id="PRU00023"/>
    </source>
</evidence>
<feature type="repeat" description="ANK" evidence="3">
    <location>
        <begin position="143"/>
        <end position="175"/>
    </location>
</feature>
<evidence type="ECO:0000256" key="1">
    <source>
        <dbReference type="ARBA" id="ARBA00022737"/>
    </source>
</evidence>
<dbReference type="InterPro" id="IPR036770">
    <property type="entry name" value="Ankyrin_rpt-contain_sf"/>
</dbReference>
<evidence type="ECO:0000313" key="5">
    <source>
        <dbReference type="Proteomes" id="UP000198211"/>
    </source>
</evidence>
<dbReference type="AlphaFoldDB" id="A0A225WMZ6"/>
<comment type="caution">
    <text evidence="4">The sequence shown here is derived from an EMBL/GenBank/DDBJ whole genome shotgun (WGS) entry which is preliminary data.</text>
</comment>
<gene>
    <name evidence="4" type="ORF">PHMEG_0006807</name>
</gene>
<evidence type="ECO:0000256" key="2">
    <source>
        <dbReference type="ARBA" id="ARBA00023043"/>
    </source>
</evidence>
<sequence>MRQLYTQFPEWLDLNREVESTTPDSPSQRQARFCSWGDFHLHTIGASALHTAAWGGDVAIAEFLLEAGQDPNVSDDSGTTAMMVAILHLNLVTMRCVLRDGEAVRRNLVVDCREEQDERVQLVLAVVKLLVQFNGDLDARTIDGKTALHNSTGDDAYEVAKFLVDAGADIDASKKTALHYCSKKTALHYCVEEGGLLVTELLLSRGANIDREDKNGTSPLALVLQLANVNVLQLFLNHHQCVATSERHNFAADVLFQAVENGEEMVVRYVVENEYTSVVVHNEAGETPFHLAILRRNPPRNPPLMELLADLDSSGDNLTAVTTESKTPAHYAARYGSRQEVEVLLHCLTSVFGDLQELGPANPLDTVDQRGMTSLYIVGTAPSCKCIVNSADLGDASATESQQDRDAKAQLLLNHGARIFPRAVLEEKMTLQNSKARFIFPGTAQRCLQMWIVEDGICHDEPEDEETTEATRNVDLVEALTELCVQWMASVTCTGSWASLLPILICAGYAHEIVPLLAELPVRSAALSVLLRQLEKFARHQLRHPLLLQLHNELREVLQVLETTST</sequence>
<accession>A0A225WMZ6</accession>
<dbReference type="OrthoDB" id="194358at2759"/>
<feature type="repeat" description="ANK" evidence="3">
    <location>
        <begin position="44"/>
        <end position="76"/>
    </location>
</feature>
<dbReference type="SUPFAM" id="SSF48403">
    <property type="entry name" value="Ankyrin repeat"/>
    <property type="match status" value="1"/>
</dbReference>
<name>A0A225WMZ6_9STRA</name>
<dbReference type="SMART" id="SM00248">
    <property type="entry name" value="ANK"/>
    <property type="match status" value="7"/>
</dbReference>
<dbReference type="EMBL" id="NBNE01000502">
    <property type="protein sequence ID" value="OWZ19001.1"/>
    <property type="molecule type" value="Genomic_DNA"/>
</dbReference>
<keyword evidence="2 3" id="KW-0040">ANK repeat</keyword>
<dbReference type="PANTHER" id="PTHR24198:SF165">
    <property type="entry name" value="ANKYRIN REPEAT-CONTAINING PROTEIN-RELATED"/>
    <property type="match status" value="1"/>
</dbReference>